<protein>
    <submittedName>
        <fullName evidence="1">Uncharacterized protein</fullName>
    </submittedName>
</protein>
<dbReference type="EMBL" id="LN853113">
    <property type="protein sequence ID" value="CRY95090.1"/>
    <property type="molecule type" value="Genomic_DNA"/>
</dbReference>
<reference evidence="1" key="2">
    <citation type="submission" date="2015-07" db="EMBL/GenBank/DDBJ databases">
        <title>Plasmids, circular viruses and viroids from rat gut.</title>
        <authorList>
            <person name="Jorgensen T.J."/>
            <person name="Hansen M.A."/>
            <person name="Xu Z."/>
            <person name="Tabak M.A."/>
            <person name="Sorensen S.J."/>
            <person name="Hansen L.H."/>
        </authorList>
    </citation>
    <scope>NUCLEOTIDE SEQUENCE</scope>
    <source>
        <strain evidence="1">RGRH0472</strain>
    </source>
</reference>
<name>A0A0H5Q101_9ZZZZ</name>
<sequence length="350" mass="40431">MQIRPSVVIEDNRFRFTDYVAGKNEQQIHKTYVLPQARFSMKRNTREFRHELNFVAALNSSSPSMTNLVNKTFAADPLNVTLGNPDLKQRTDIDLSFNYKSDRWLREKERQFYGNAGWHGATNAISVSYVYDKQTGVTTSRPVNVDGNWNAWLNVGYITPLDKPHRLTLTTNTAANYYHLVDFSGSNPAATPLRNTTQTAVLSEELRLNYRYRKVNVGVKGNAAWNHATADRNDFVNANTWNIHYGANAVIDLPWAFQLSTELTMFTRRGYESATINRDDLVWNARLSKSFQKNRLHLMLDAWDILGNLSNVNAGIDSRSRWEYYTNVIPRYVMLRLVYRFDKQPKNNNK</sequence>
<dbReference type="AlphaFoldDB" id="A0A0H5Q101"/>
<proteinExistence type="predicted"/>
<reference evidence="1" key="1">
    <citation type="submission" date="2015-06" db="EMBL/GenBank/DDBJ databases">
        <authorList>
            <person name="Joergensen T."/>
        </authorList>
    </citation>
    <scope>NUCLEOTIDE SEQUENCE</scope>
    <source>
        <strain evidence="1">RGRH0472</strain>
    </source>
</reference>
<evidence type="ECO:0000313" key="1">
    <source>
        <dbReference type="EMBL" id="CRY95090.1"/>
    </source>
</evidence>
<organism evidence="1">
    <name type="scientific">uncultured prokaryote</name>
    <dbReference type="NCBI Taxonomy" id="198431"/>
    <lineage>
        <taxon>unclassified sequences</taxon>
        <taxon>environmental samples</taxon>
    </lineage>
</organism>
<accession>A0A0H5Q101</accession>